<gene>
    <name evidence="2" type="ORF">Cba03nite_53500</name>
</gene>
<dbReference type="RefSeq" id="WP_239126015.1">
    <property type="nucleotide sequence ID" value="NZ_BONF01000032.1"/>
</dbReference>
<dbReference type="EMBL" id="BONF01000032">
    <property type="protein sequence ID" value="GIF84001.1"/>
    <property type="molecule type" value="Genomic_DNA"/>
</dbReference>
<organism evidence="2 3">
    <name type="scientific">Catellatospora bangladeshensis</name>
    <dbReference type="NCBI Taxonomy" id="310355"/>
    <lineage>
        <taxon>Bacteria</taxon>
        <taxon>Bacillati</taxon>
        <taxon>Actinomycetota</taxon>
        <taxon>Actinomycetes</taxon>
        <taxon>Micromonosporales</taxon>
        <taxon>Micromonosporaceae</taxon>
        <taxon>Catellatospora</taxon>
    </lineage>
</organism>
<proteinExistence type="predicted"/>
<dbReference type="Proteomes" id="UP000601223">
    <property type="component" value="Unassembled WGS sequence"/>
</dbReference>
<sequence length="301" mass="33614">MHHVNHFYGHAAILGAWCGLTDPQPRVRGYLQHGWNIGDGWELHARIEGHDPLLVWSEQTRRRAWSLGRRNVFVLGAPWAYLLRMTPEEPAPRAGTVFYPFHGWEKQEVLGDHRRLVDTIRAVETEPVTICLHWNEYTAPRVRDVYERAGFEVVCHGRRGWGRRDGDPDFLHRQLATLRRHRRVASNRLSTAVLYGITAGCEPAVYGDPMTLDGEDQTMGGAERVRRQWAPLHGEQVDLPTARAIAHDELGLAHLASPAELRALLGWPEPPGTAAPPGLAARPTTAGARPATPVATVREAA</sequence>
<reference evidence="2 3" key="1">
    <citation type="submission" date="2021-01" db="EMBL/GenBank/DDBJ databases">
        <title>Whole genome shotgun sequence of Catellatospora bangladeshensis NBRC 107357.</title>
        <authorList>
            <person name="Komaki H."/>
            <person name="Tamura T."/>
        </authorList>
    </citation>
    <scope>NUCLEOTIDE SEQUENCE [LARGE SCALE GENOMIC DNA]</scope>
    <source>
        <strain evidence="2 3">NBRC 107357</strain>
    </source>
</reference>
<evidence type="ECO:0000313" key="2">
    <source>
        <dbReference type="EMBL" id="GIF84001.1"/>
    </source>
</evidence>
<evidence type="ECO:0000313" key="3">
    <source>
        <dbReference type="Proteomes" id="UP000601223"/>
    </source>
</evidence>
<comment type="caution">
    <text evidence="2">The sequence shown here is derived from an EMBL/GenBank/DDBJ whole genome shotgun (WGS) entry which is preliminary data.</text>
</comment>
<evidence type="ECO:0000256" key="1">
    <source>
        <dbReference type="SAM" id="MobiDB-lite"/>
    </source>
</evidence>
<feature type="compositionally biased region" description="Low complexity" evidence="1">
    <location>
        <begin position="275"/>
        <end position="301"/>
    </location>
</feature>
<feature type="region of interest" description="Disordered" evidence="1">
    <location>
        <begin position="269"/>
        <end position="301"/>
    </location>
</feature>
<name>A0A8J3JNL9_9ACTN</name>
<accession>A0A8J3JNL9</accession>
<keyword evidence="3" id="KW-1185">Reference proteome</keyword>
<protein>
    <submittedName>
        <fullName evidence="2">Uncharacterized protein</fullName>
    </submittedName>
</protein>
<dbReference type="AlphaFoldDB" id="A0A8J3JNL9"/>